<protein>
    <recommendedName>
        <fullName evidence="2">GON domain-containing protein</fullName>
    </recommendedName>
</protein>
<dbReference type="GO" id="GO:0004222">
    <property type="term" value="F:metalloendopeptidase activity"/>
    <property type="evidence" value="ECO:0007669"/>
    <property type="project" value="InterPro"/>
</dbReference>
<dbReference type="Pfam" id="PF08685">
    <property type="entry name" value="GON"/>
    <property type="match status" value="1"/>
</dbReference>
<dbReference type="AlphaFoldDB" id="A0AAE0LEW1"/>
<comment type="caution">
    <text evidence="3">The sequence shown here is derived from an EMBL/GenBank/DDBJ whole genome shotgun (WGS) entry which is preliminary data.</text>
</comment>
<evidence type="ECO:0000313" key="3">
    <source>
        <dbReference type="EMBL" id="KAK3282587.1"/>
    </source>
</evidence>
<evidence type="ECO:0000313" key="4">
    <source>
        <dbReference type="Proteomes" id="UP001190700"/>
    </source>
</evidence>
<organism evidence="3 4">
    <name type="scientific">Cymbomonas tetramitiformis</name>
    <dbReference type="NCBI Taxonomy" id="36881"/>
    <lineage>
        <taxon>Eukaryota</taxon>
        <taxon>Viridiplantae</taxon>
        <taxon>Chlorophyta</taxon>
        <taxon>Pyramimonadophyceae</taxon>
        <taxon>Pyramimonadales</taxon>
        <taxon>Pyramimonadaceae</taxon>
        <taxon>Cymbomonas</taxon>
    </lineage>
</organism>
<keyword evidence="1" id="KW-0479">Metal-binding</keyword>
<dbReference type="Proteomes" id="UP001190700">
    <property type="component" value="Unassembled WGS sequence"/>
</dbReference>
<name>A0AAE0LEW1_9CHLO</name>
<reference evidence="3 4" key="1">
    <citation type="journal article" date="2015" name="Genome Biol. Evol.">
        <title>Comparative Genomics of a Bacterivorous Green Alga Reveals Evolutionary Causalities and Consequences of Phago-Mixotrophic Mode of Nutrition.</title>
        <authorList>
            <person name="Burns J.A."/>
            <person name="Paasch A."/>
            <person name="Narechania A."/>
            <person name="Kim E."/>
        </authorList>
    </citation>
    <scope>NUCLEOTIDE SEQUENCE [LARGE SCALE GENOMIC DNA]</scope>
    <source>
        <strain evidence="3 4">PLY_AMNH</strain>
    </source>
</reference>
<feature type="domain" description="GON" evidence="2">
    <location>
        <begin position="23"/>
        <end position="195"/>
    </location>
</feature>
<evidence type="ECO:0000256" key="1">
    <source>
        <dbReference type="ARBA" id="ARBA00022723"/>
    </source>
</evidence>
<dbReference type="InterPro" id="IPR012314">
    <property type="entry name" value="Pept_M12B_GON-ADAMTSs"/>
</dbReference>
<gene>
    <name evidence="3" type="ORF">CYMTET_9696</name>
</gene>
<sequence>MSQSPQSIEAAQLLLTAANASKRARDGEYDLYVNHDPRKPWRAYCVLSEQPPREYLVLHPDTRDTAQGGGNVSCALGLPDDLTLQVSTRWDRVRLSPQGLVAHTGDFTFAQVTANSATSGQSRTIAIPFGLAMDSVGAHSYSATSRIDLRGTPFSVHSEFCHGGTASAGGATFSEQRQVVDICGGGMPGWCYVAKHCNDPDGIMGILGGGWHLELAYSGDV</sequence>
<keyword evidence="4" id="KW-1185">Reference proteome</keyword>
<evidence type="ECO:0000259" key="2">
    <source>
        <dbReference type="Pfam" id="PF08685"/>
    </source>
</evidence>
<dbReference type="GO" id="GO:0008270">
    <property type="term" value="F:zinc ion binding"/>
    <property type="evidence" value="ECO:0007669"/>
    <property type="project" value="InterPro"/>
</dbReference>
<accession>A0AAE0LEW1</accession>
<dbReference type="EMBL" id="LGRX02003231">
    <property type="protein sequence ID" value="KAK3282587.1"/>
    <property type="molecule type" value="Genomic_DNA"/>
</dbReference>
<proteinExistence type="predicted"/>